<dbReference type="HOGENOM" id="CLU_2975070_0_0_9"/>
<feature type="transmembrane region" description="Helical" evidence="1">
    <location>
        <begin position="30"/>
        <end position="53"/>
    </location>
</feature>
<gene>
    <name evidence="2" type="ORF">PM3016_2593</name>
</gene>
<dbReference type="RefSeq" id="WP_014369780.1">
    <property type="nucleotide sequence ID" value="NC_016935.1"/>
</dbReference>
<keyword evidence="3" id="KW-1185">Reference proteome</keyword>
<keyword evidence="1" id="KW-0812">Transmembrane</keyword>
<keyword evidence="1" id="KW-0472">Membrane</keyword>
<proteinExistence type="predicted"/>
<dbReference type="Proteomes" id="UP000007523">
    <property type="component" value="Chromosome"/>
</dbReference>
<evidence type="ECO:0000313" key="3">
    <source>
        <dbReference type="Proteomes" id="UP000007523"/>
    </source>
</evidence>
<feature type="transmembrane region" description="Helical" evidence="1">
    <location>
        <begin position="7"/>
        <end position="24"/>
    </location>
</feature>
<reference evidence="2 3" key="1">
    <citation type="journal article" date="2012" name="J. Bacteriol.">
        <title>Complete Genome Sequence of Paenibacillus mucilaginosus 3016, a Bacterium Functional as Microbial Fertilizer.</title>
        <authorList>
            <person name="Ma M."/>
            <person name="Wang Z."/>
            <person name="Li L."/>
            <person name="Jiang X."/>
            <person name="Guan D."/>
            <person name="Cao F."/>
            <person name="Chen H."/>
            <person name="Wang X."/>
            <person name="Shen D."/>
            <person name="Du B."/>
            <person name="Li J."/>
        </authorList>
    </citation>
    <scope>NUCLEOTIDE SEQUENCE [LARGE SCALE GENOMIC DNA]</scope>
    <source>
        <strain evidence="2 3">3016</strain>
    </source>
</reference>
<dbReference type="EMBL" id="CP003235">
    <property type="protein sequence ID" value="AFC29475.1"/>
    <property type="molecule type" value="Genomic_DNA"/>
</dbReference>
<name>H6NCZ3_9BACL</name>
<organism evidence="2 3">
    <name type="scientific">Paenibacillus mucilaginosus 3016</name>
    <dbReference type="NCBI Taxonomy" id="1116391"/>
    <lineage>
        <taxon>Bacteria</taxon>
        <taxon>Bacillati</taxon>
        <taxon>Bacillota</taxon>
        <taxon>Bacilli</taxon>
        <taxon>Bacillales</taxon>
        <taxon>Paenibacillaceae</taxon>
        <taxon>Paenibacillus</taxon>
    </lineage>
</organism>
<accession>H6NCZ3</accession>
<protein>
    <submittedName>
        <fullName evidence="2">Uncharacterized protein</fullName>
    </submittedName>
</protein>
<dbReference type="KEGG" id="pmq:PM3016_2593"/>
<keyword evidence="1" id="KW-1133">Transmembrane helix</keyword>
<sequence length="58" mass="6579">MKFDTAVKAAPFAIILLMMFALFGRKYVTYAPAIGWLGTFAVPLLLAIWYVVLKLRKE</sequence>
<dbReference type="AlphaFoldDB" id="H6NCZ3"/>
<evidence type="ECO:0000313" key="2">
    <source>
        <dbReference type="EMBL" id="AFC29475.1"/>
    </source>
</evidence>
<evidence type="ECO:0000256" key="1">
    <source>
        <dbReference type="SAM" id="Phobius"/>
    </source>
</evidence>